<dbReference type="InterPro" id="IPR039793">
    <property type="entry name" value="UROS/Hem4"/>
</dbReference>
<dbReference type="Pfam" id="PF02602">
    <property type="entry name" value="HEM4"/>
    <property type="match status" value="1"/>
</dbReference>
<keyword evidence="3" id="KW-1185">Reference proteome</keyword>
<dbReference type="PANTHER" id="PTHR40082:SF1">
    <property type="entry name" value="BLR5956 PROTEIN"/>
    <property type="match status" value="1"/>
</dbReference>
<organism evidence="2 3">
    <name type="scientific">Saccharopolyspora taberi</name>
    <dbReference type="NCBI Taxonomy" id="60895"/>
    <lineage>
        <taxon>Bacteria</taxon>
        <taxon>Bacillati</taxon>
        <taxon>Actinomycetota</taxon>
        <taxon>Actinomycetes</taxon>
        <taxon>Pseudonocardiales</taxon>
        <taxon>Pseudonocardiaceae</taxon>
        <taxon>Saccharopolyspora</taxon>
    </lineage>
</organism>
<dbReference type="InterPro" id="IPR036108">
    <property type="entry name" value="4pyrrol_syn_uPrphyn_synt_sf"/>
</dbReference>
<dbReference type="Proteomes" id="UP001500979">
    <property type="component" value="Unassembled WGS sequence"/>
</dbReference>
<evidence type="ECO:0000313" key="3">
    <source>
        <dbReference type="Proteomes" id="UP001500979"/>
    </source>
</evidence>
<dbReference type="EMBL" id="BAAAUX010000023">
    <property type="protein sequence ID" value="GAA2811336.1"/>
    <property type="molecule type" value="Genomic_DNA"/>
</dbReference>
<accession>A0ABN3VJG2</accession>
<comment type="caution">
    <text evidence="2">The sequence shown here is derived from an EMBL/GenBank/DDBJ whole genome shotgun (WGS) entry which is preliminary data.</text>
</comment>
<evidence type="ECO:0000259" key="1">
    <source>
        <dbReference type="Pfam" id="PF02602"/>
    </source>
</evidence>
<reference evidence="2 3" key="1">
    <citation type="journal article" date="2019" name="Int. J. Syst. Evol. Microbiol.">
        <title>The Global Catalogue of Microorganisms (GCM) 10K type strain sequencing project: providing services to taxonomists for standard genome sequencing and annotation.</title>
        <authorList>
            <consortium name="The Broad Institute Genomics Platform"/>
            <consortium name="The Broad Institute Genome Sequencing Center for Infectious Disease"/>
            <person name="Wu L."/>
            <person name="Ma J."/>
        </authorList>
    </citation>
    <scope>NUCLEOTIDE SEQUENCE [LARGE SCALE GENOMIC DNA]</scope>
    <source>
        <strain evidence="2 3">JCM 9383</strain>
    </source>
</reference>
<sequence length="294" mass="31328">MIHSCISDVEVPSEWGMCDDMAVSDQPLSGYTVGITAERKAAEIGALFERRGARVLFGASMHTVPLPEDGELAAATEEVLAKPVDVAVATTGVGFRGWIEAPCAGERVVEHLRSASLLARGAKACGAIRGAGLSEEWTSPSEESAEILDYLLEREVEGKRIVLQVHGDPMLRFRERLAEAGAEVVPVAVYRWTDPVDLDALDRLIDAVIGGCVDALPFTSAPAAANLLGRADRTGRGTEFRNALRGRVFLACVGSVTAAPILAAGLDCAMPERPRTGALVRLVAEELPRFSRQP</sequence>
<dbReference type="PANTHER" id="PTHR40082">
    <property type="entry name" value="BLR5956 PROTEIN"/>
    <property type="match status" value="1"/>
</dbReference>
<evidence type="ECO:0000313" key="2">
    <source>
        <dbReference type="EMBL" id="GAA2811336.1"/>
    </source>
</evidence>
<feature type="domain" description="Tetrapyrrole biosynthesis uroporphyrinogen III synthase" evidence="1">
    <location>
        <begin position="44"/>
        <end position="280"/>
    </location>
</feature>
<proteinExistence type="predicted"/>
<dbReference type="SUPFAM" id="SSF69618">
    <property type="entry name" value="HemD-like"/>
    <property type="match status" value="1"/>
</dbReference>
<protein>
    <recommendedName>
        <fullName evidence="1">Tetrapyrrole biosynthesis uroporphyrinogen III synthase domain-containing protein</fullName>
    </recommendedName>
</protein>
<dbReference type="CDD" id="cd06578">
    <property type="entry name" value="HemD"/>
    <property type="match status" value="1"/>
</dbReference>
<dbReference type="NCBIfam" id="NF005568">
    <property type="entry name" value="PRK07239.1"/>
    <property type="match status" value="1"/>
</dbReference>
<name>A0ABN3VJG2_9PSEU</name>
<dbReference type="Gene3D" id="3.40.50.10090">
    <property type="match status" value="2"/>
</dbReference>
<dbReference type="InterPro" id="IPR003754">
    <property type="entry name" value="4pyrrol_synth_uPrphyn_synth"/>
</dbReference>
<gene>
    <name evidence="2" type="ORF">GCM10010470_53370</name>
</gene>